<name>A0ABV4D0N1_9BACT</name>
<dbReference type="EMBL" id="JBCLPP010000043">
    <property type="protein sequence ID" value="MEY8246370.1"/>
    <property type="molecule type" value="Genomic_DNA"/>
</dbReference>
<reference evidence="1 2" key="1">
    <citation type="submission" date="2024-03" db="EMBL/GenBank/DDBJ databases">
        <title>Mouse gut bacterial collection (mGBC) of GemPharmatech.</title>
        <authorList>
            <person name="He Y."/>
            <person name="Dong L."/>
            <person name="Wu D."/>
            <person name="Gao X."/>
            <person name="Lin Z."/>
        </authorList>
    </citation>
    <scope>NUCLEOTIDE SEQUENCE [LARGE SCALE GENOMIC DNA]</scope>
    <source>
        <strain evidence="1 2">54-13</strain>
    </source>
</reference>
<protein>
    <recommendedName>
        <fullName evidence="3">PEGA domain-containing protein</fullName>
    </recommendedName>
</protein>
<keyword evidence="2" id="KW-1185">Reference proteome</keyword>
<gene>
    <name evidence="1" type="ORF">AAK873_12200</name>
</gene>
<evidence type="ECO:0000313" key="2">
    <source>
        <dbReference type="Proteomes" id="UP001565200"/>
    </source>
</evidence>
<evidence type="ECO:0008006" key="3">
    <source>
        <dbReference type="Google" id="ProtNLM"/>
    </source>
</evidence>
<evidence type="ECO:0000313" key="1">
    <source>
        <dbReference type="EMBL" id="MEY8246370.1"/>
    </source>
</evidence>
<proteinExistence type="predicted"/>
<dbReference type="RefSeq" id="WP_147438821.1">
    <property type="nucleotide sequence ID" value="NZ_JBCLPP010000043.1"/>
</dbReference>
<comment type="caution">
    <text evidence="1">The sequence shown here is derived from an EMBL/GenBank/DDBJ whole genome shotgun (WGS) entry which is preliminary data.</text>
</comment>
<sequence>MARSISVFVAMLILPLMTCWAFGAKKITINVLPETAKIYVDGAMVANGQYTVKFDRKTDFYIIKVEAPGYITRTYRLNKNNPKNTVLYTLPEDEAEMASSGGSDDGGLDLAGRWFDVTCRKGLSEDVVWKRLMNIATQYFDNVEVRDKAAGWIKTGWSTTKFTNQTVRTRMEVRISFTEENDLTYRVRISSEIKDNDCRGSQCYMRYDRVLHRFDPLVQELQTSVGGGE</sequence>
<accession>A0ABV4D0N1</accession>
<dbReference type="Proteomes" id="UP001565200">
    <property type="component" value="Unassembled WGS sequence"/>
</dbReference>
<organism evidence="1 2">
    <name type="scientific">Heminiphilus faecis</name>
    <dbReference type="NCBI Taxonomy" id="2601703"/>
    <lineage>
        <taxon>Bacteria</taxon>
        <taxon>Pseudomonadati</taxon>
        <taxon>Bacteroidota</taxon>
        <taxon>Bacteroidia</taxon>
        <taxon>Bacteroidales</taxon>
        <taxon>Muribaculaceae</taxon>
        <taxon>Heminiphilus</taxon>
    </lineage>
</organism>